<reference evidence="2" key="1">
    <citation type="submission" date="2021-05" db="EMBL/GenBank/DDBJ databases">
        <authorList>
            <person name="Pietrasiak N."/>
            <person name="Ward R."/>
            <person name="Stajich J.E."/>
            <person name="Kurbessoian T."/>
        </authorList>
    </citation>
    <scope>NUCLEOTIDE SEQUENCE</scope>
    <source>
        <strain evidence="2">CPER-KK1</strain>
    </source>
</reference>
<sequence length="100" mass="11319">MISDELGIQLHDRATRGEKLTIGEHKQLENWYAQQDLAENSLLKSAIAEPDVSELRTQVEVVLSQLTAITHRIQQVTQENEMLRHEIAALYQQLASAKLA</sequence>
<keyword evidence="1" id="KW-0175">Coiled coil</keyword>
<protein>
    <submittedName>
        <fullName evidence="2">Uncharacterized protein</fullName>
    </submittedName>
</protein>
<dbReference type="Proteomes" id="UP000753908">
    <property type="component" value="Unassembled WGS sequence"/>
</dbReference>
<evidence type="ECO:0000313" key="2">
    <source>
        <dbReference type="EMBL" id="MBW4549112.1"/>
    </source>
</evidence>
<evidence type="ECO:0000313" key="3">
    <source>
        <dbReference type="Proteomes" id="UP000753908"/>
    </source>
</evidence>
<accession>A0A951PSH8</accession>
<name>A0A951PSH8_9CYAN</name>
<evidence type="ECO:0000256" key="1">
    <source>
        <dbReference type="SAM" id="Coils"/>
    </source>
</evidence>
<organism evidence="2 3">
    <name type="scientific">Symplocastrum torsivum CPER-KK1</name>
    <dbReference type="NCBI Taxonomy" id="450513"/>
    <lineage>
        <taxon>Bacteria</taxon>
        <taxon>Bacillati</taxon>
        <taxon>Cyanobacteriota</taxon>
        <taxon>Cyanophyceae</taxon>
        <taxon>Oscillatoriophycideae</taxon>
        <taxon>Oscillatoriales</taxon>
        <taxon>Microcoleaceae</taxon>
        <taxon>Symplocastrum</taxon>
    </lineage>
</organism>
<reference evidence="2" key="2">
    <citation type="journal article" date="2022" name="Microbiol. Resour. Announc.">
        <title>Metagenome Sequencing to Explore Phylogenomics of Terrestrial Cyanobacteria.</title>
        <authorList>
            <person name="Ward R.D."/>
            <person name="Stajich J.E."/>
            <person name="Johansen J.R."/>
            <person name="Huntemann M."/>
            <person name="Clum A."/>
            <person name="Foster B."/>
            <person name="Foster B."/>
            <person name="Roux S."/>
            <person name="Palaniappan K."/>
            <person name="Varghese N."/>
            <person name="Mukherjee S."/>
            <person name="Reddy T.B.K."/>
            <person name="Daum C."/>
            <person name="Copeland A."/>
            <person name="Chen I.A."/>
            <person name="Ivanova N.N."/>
            <person name="Kyrpides N.C."/>
            <person name="Shapiro N."/>
            <person name="Eloe-Fadrosh E.A."/>
            <person name="Pietrasiak N."/>
        </authorList>
    </citation>
    <scope>NUCLEOTIDE SEQUENCE</scope>
    <source>
        <strain evidence="2">CPER-KK1</strain>
    </source>
</reference>
<gene>
    <name evidence="2" type="ORF">KME25_32610</name>
</gene>
<proteinExistence type="predicted"/>
<comment type="caution">
    <text evidence="2">The sequence shown here is derived from an EMBL/GenBank/DDBJ whole genome shotgun (WGS) entry which is preliminary data.</text>
</comment>
<dbReference type="EMBL" id="JAHHIF010000082">
    <property type="protein sequence ID" value="MBW4549112.1"/>
    <property type="molecule type" value="Genomic_DNA"/>
</dbReference>
<dbReference type="AlphaFoldDB" id="A0A951PSH8"/>
<feature type="coiled-coil region" evidence="1">
    <location>
        <begin position="66"/>
        <end position="100"/>
    </location>
</feature>